<protein>
    <recommendedName>
        <fullName evidence="3">DUF2769 domain-containing protein</fullName>
    </recommendedName>
</protein>
<dbReference type="RefSeq" id="WP_013825404.1">
    <property type="nucleotide sequence ID" value="NC_015574.1"/>
</dbReference>
<dbReference type="HOGENOM" id="CLU_157711_1_0_2"/>
<dbReference type="KEGG" id="mew:MSWAN_0877"/>
<sequence>MGKVDYTLENMLKCTCGKCPVQSYNACFKERTGKIQKMEAKGVDTVSLLEPEEFPWLYCATCKATCSNFSFEEECVCKDCDVWKENDLKENNPTKYYCRDGKAR</sequence>
<gene>
    <name evidence="1" type="ordered locus">MSWAN_0877</name>
</gene>
<reference evidence="1 2" key="1">
    <citation type="journal article" date="2014" name="Int. J. Syst. Evol. Microbiol.">
        <title>Methanobacterium paludis sp. nov. and a novel strain of Methanobacterium lacus isolated from northern peatlands.</title>
        <authorList>
            <person name="Cadillo-Quiroz H."/>
            <person name="Brauer S.L."/>
            <person name="Goodson N."/>
            <person name="Yavitt J.B."/>
            <person name="Zinder S.H."/>
        </authorList>
    </citation>
    <scope>NUCLEOTIDE SEQUENCE [LARGE SCALE GENOMIC DNA]</scope>
    <source>
        <strain evidence="2">DSM 25820 / JCM 18151 / SWAN1</strain>
    </source>
</reference>
<evidence type="ECO:0008006" key="3">
    <source>
        <dbReference type="Google" id="ProtNLM"/>
    </source>
</evidence>
<accession>F6D236</accession>
<organism evidence="1 2">
    <name type="scientific">Methanobacterium paludis (strain DSM 25820 / JCM 18151 / SWAN1)</name>
    <dbReference type="NCBI Taxonomy" id="868131"/>
    <lineage>
        <taxon>Archaea</taxon>
        <taxon>Methanobacteriati</taxon>
        <taxon>Methanobacteriota</taxon>
        <taxon>Methanomada group</taxon>
        <taxon>Methanobacteria</taxon>
        <taxon>Methanobacteriales</taxon>
        <taxon>Methanobacteriaceae</taxon>
        <taxon>Methanobacterium</taxon>
    </lineage>
</organism>
<dbReference type="AlphaFoldDB" id="F6D236"/>
<proteinExistence type="predicted"/>
<dbReference type="GeneID" id="10668379"/>
<name>F6D236_METPW</name>
<dbReference type="OrthoDB" id="71341at2157"/>
<keyword evidence="2" id="KW-1185">Reference proteome</keyword>
<dbReference type="Proteomes" id="UP000009231">
    <property type="component" value="Chromosome"/>
</dbReference>
<dbReference type="eggNOG" id="arCOG03597">
    <property type="taxonomic scope" value="Archaea"/>
</dbReference>
<evidence type="ECO:0000313" key="2">
    <source>
        <dbReference type="Proteomes" id="UP000009231"/>
    </source>
</evidence>
<evidence type="ECO:0000313" key="1">
    <source>
        <dbReference type="EMBL" id="AEG17902.1"/>
    </source>
</evidence>
<dbReference type="EMBL" id="CP002772">
    <property type="protein sequence ID" value="AEG17902.1"/>
    <property type="molecule type" value="Genomic_DNA"/>
</dbReference>